<dbReference type="InterPro" id="IPR045089">
    <property type="entry name" value="PGGT1B-like"/>
</dbReference>
<evidence type="ECO:0000256" key="4">
    <source>
        <dbReference type="ARBA" id="ARBA00022679"/>
    </source>
</evidence>
<evidence type="ECO:0000256" key="6">
    <source>
        <dbReference type="ARBA" id="ARBA00022737"/>
    </source>
</evidence>
<dbReference type="SUPFAM" id="SSF48239">
    <property type="entry name" value="Terpenoid cyclases/Protein prenyltransferases"/>
    <property type="match status" value="1"/>
</dbReference>
<keyword evidence="7" id="KW-0862">Zinc</keyword>
<evidence type="ECO:0000256" key="5">
    <source>
        <dbReference type="ARBA" id="ARBA00022723"/>
    </source>
</evidence>
<dbReference type="Gene3D" id="1.50.10.20">
    <property type="match status" value="1"/>
</dbReference>
<evidence type="ECO:0000259" key="8">
    <source>
        <dbReference type="Pfam" id="PF00432"/>
    </source>
</evidence>
<keyword evidence="5" id="KW-0479">Metal-binding</keyword>
<dbReference type="PANTHER" id="PTHR11774:SF4">
    <property type="entry name" value="GERANYLGERANYL TRANSFERASE TYPE-1 SUBUNIT BETA"/>
    <property type="match status" value="1"/>
</dbReference>
<evidence type="ECO:0000313" key="10">
    <source>
        <dbReference type="Proteomes" id="UP000045706"/>
    </source>
</evidence>
<dbReference type="GO" id="GO:0005953">
    <property type="term" value="C:CAAX-protein geranylgeranyltransferase complex"/>
    <property type="evidence" value="ECO:0007669"/>
    <property type="project" value="TreeGrafter"/>
</dbReference>
<name>A0A0G4LKR3_VERLO</name>
<dbReference type="InterPro" id="IPR001330">
    <property type="entry name" value="Prenyltrans"/>
</dbReference>
<evidence type="ECO:0000256" key="1">
    <source>
        <dbReference type="ARBA" id="ARBA00001947"/>
    </source>
</evidence>
<dbReference type="GO" id="GO:0046872">
    <property type="term" value="F:metal ion binding"/>
    <property type="evidence" value="ECO:0007669"/>
    <property type="project" value="UniProtKB-KW"/>
</dbReference>
<evidence type="ECO:0000256" key="3">
    <source>
        <dbReference type="ARBA" id="ARBA00022602"/>
    </source>
</evidence>
<reference evidence="10" key="1">
    <citation type="submission" date="2015-05" db="EMBL/GenBank/DDBJ databases">
        <authorList>
            <person name="Fogelqvist Johan"/>
        </authorList>
    </citation>
    <scope>NUCLEOTIDE SEQUENCE [LARGE SCALE GENOMIC DNA]</scope>
</reference>
<dbReference type="GO" id="GO:0004662">
    <property type="term" value="F:CAAX-protein geranylgeranyltransferase activity"/>
    <property type="evidence" value="ECO:0007669"/>
    <property type="project" value="TreeGrafter"/>
</dbReference>
<keyword evidence="6" id="KW-0677">Repeat</keyword>
<feature type="domain" description="Prenyltransferase alpha-alpha toroid" evidence="8">
    <location>
        <begin position="10"/>
        <end position="413"/>
    </location>
</feature>
<dbReference type="AlphaFoldDB" id="A0A0G4LKR3"/>
<organism evidence="9 10">
    <name type="scientific">Verticillium longisporum</name>
    <name type="common">Verticillium dahliae var. longisporum</name>
    <dbReference type="NCBI Taxonomy" id="100787"/>
    <lineage>
        <taxon>Eukaryota</taxon>
        <taxon>Fungi</taxon>
        <taxon>Dikarya</taxon>
        <taxon>Ascomycota</taxon>
        <taxon>Pezizomycotina</taxon>
        <taxon>Sordariomycetes</taxon>
        <taxon>Hypocreomycetidae</taxon>
        <taxon>Glomerellales</taxon>
        <taxon>Plectosphaerellaceae</taxon>
        <taxon>Verticillium</taxon>
    </lineage>
</organism>
<keyword evidence="4" id="KW-0808">Transferase</keyword>
<keyword evidence="3" id="KW-0637">Prenyltransferase</keyword>
<dbReference type="Proteomes" id="UP000045706">
    <property type="component" value="Unassembled WGS sequence"/>
</dbReference>
<comment type="similarity">
    <text evidence="2">Belongs to the protein prenyltransferase subunit beta family.</text>
</comment>
<proteinExistence type="inferred from homology"/>
<evidence type="ECO:0000256" key="2">
    <source>
        <dbReference type="ARBA" id="ARBA00010497"/>
    </source>
</evidence>
<evidence type="ECO:0000313" key="9">
    <source>
        <dbReference type="EMBL" id="CRK22524.1"/>
    </source>
</evidence>
<evidence type="ECO:0000256" key="7">
    <source>
        <dbReference type="ARBA" id="ARBA00022833"/>
    </source>
</evidence>
<dbReference type="PANTHER" id="PTHR11774">
    <property type="entry name" value="GERANYLGERANYL TRANSFERASE TYPE BETA SUBUNIT"/>
    <property type="match status" value="1"/>
</dbReference>
<gene>
    <name evidence="9" type="ORF">BN1723_012682</name>
</gene>
<dbReference type="EMBL" id="CVQI01013336">
    <property type="protein sequence ID" value="CRK22524.1"/>
    <property type="molecule type" value="Genomic_DNA"/>
</dbReference>
<accession>A0A0G4LKR3</accession>
<protein>
    <recommendedName>
        <fullName evidence="8">Prenyltransferase alpha-alpha toroid domain-containing protein</fullName>
    </recommendedName>
</protein>
<dbReference type="InterPro" id="IPR008930">
    <property type="entry name" value="Terpenoid_cyclase/PrenylTrfase"/>
</dbReference>
<dbReference type="Pfam" id="PF00432">
    <property type="entry name" value="Prenyltrans"/>
    <property type="match status" value="1"/>
</dbReference>
<comment type="cofactor">
    <cofactor evidence="1">
        <name>Zn(2+)</name>
        <dbReference type="ChEBI" id="CHEBI:29105"/>
    </cofactor>
</comment>
<sequence>MADPAEQAPLDKERHLRYWQRCYRSFLPTQYTSHDSIRMALGFFIVAAFDILSPPTSSGEPYALTPSDRSKIRKWVLSQQHVGGGFSGAPSHTLPAELCRGYDLETNKPAFKHPDVSTIAATYFALLLLALVDDGTREGGKGAFAGVDRVGILRWLRRLQREDGSFGDVLVEDGAISGGRDMRLCYLAATIRWCLRGDVKEGEPGWVEDIDVDALIGHIRQGQTYDGGVAESSQHEAHAGYAYCAIGALYMLDRPLESTDDSFDSEALRKGVIDREGLIKFLVHRQFAYLERQEQDAEENDPDVANFALPRNLADLSLEENKHFVGFNGRCNKVADTCYCWWVGGTLAMLSQTGLIANAPSRNFLLSKTQHIIGGFAKYPGGPPDVHHAYLGLAALATMGDSSLRDFDAGLCVSTETVDKIRAARAALTASGRQPEAAAGIAGAGVNFWKGKQATWPKNTLGEDVNTRLSAALKALG</sequence>